<gene>
    <name evidence="1" type="ORF">OESDEN_18203</name>
</gene>
<dbReference type="AlphaFoldDB" id="A0A0B1SFZ4"/>
<dbReference type="EMBL" id="KN582255">
    <property type="protein sequence ID" value="KHJ82105.1"/>
    <property type="molecule type" value="Genomic_DNA"/>
</dbReference>
<name>A0A0B1SFZ4_OESDE</name>
<proteinExistence type="predicted"/>
<protein>
    <submittedName>
        <fullName evidence="1">Uncharacterized protein</fullName>
    </submittedName>
</protein>
<accession>A0A0B1SFZ4</accession>
<dbReference type="OrthoDB" id="5783533at2759"/>
<organism evidence="1 2">
    <name type="scientific">Oesophagostomum dentatum</name>
    <name type="common">Nodular worm</name>
    <dbReference type="NCBI Taxonomy" id="61180"/>
    <lineage>
        <taxon>Eukaryota</taxon>
        <taxon>Metazoa</taxon>
        <taxon>Ecdysozoa</taxon>
        <taxon>Nematoda</taxon>
        <taxon>Chromadorea</taxon>
        <taxon>Rhabditida</taxon>
        <taxon>Rhabditina</taxon>
        <taxon>Rhabditomorpha</taxon>
        <taxon>Strongyloidea</taxon>
        <taxon>Strongylidae</taxon>
        <taxon>Oesophagostomum</taxon>
    </lineage>
</organism>
<reference evidence="1 2" key="1">
    <citation type="submission" date="2014-03" db="EMBL/GenBank/DDBJ databases">
        <title>Draft genome of the hookworm Oesophagostomum dentatum.</title>
        <authorList>
            <person name="Mitreva M."/>
        </authorList>
    </citation>
    <scope>NUCLEOTIDE SEQUENCE [LARGE SCALE GENOMIC DNA]</scope>
    <source>
        <strain evidence="1 2">OD-Hann</strain>
    </source>
</reference>
<evidence type="ECO:0000313" key="1">
    <source>
        <dbReference type="EMBL" id="KHJ82105.1"/>
    </source>
</evidence>
<keyword evidence="2" id="KW-1185">Reference proteome</keyword>
<sequence length="90" mass="9960">MWCLWGVNHVLSHSDANSVSMGYVTMLMESDLLAHCIRLSKDAKVDEGVRALALLVEENFLERTLHGMRGMKAALADQVESPSIPQEMCA</sequence>
<dbReference type="Proteomes" id="UP000053660">
    <property type="component" value="Unassembled WGS sequence"/>
</dbReference>
<evidence type="ECO:0000313" key="2">
    <source>
        <dbReference type="Proteomes" id="UP000053660"/>
    </source>
</evidence>